<feature type="region of interest" description="Disordered" evidence="1">
    <location>
        <begin position="76"/>
        <end position="117"/>
    </location>
</feature>
<reference evidence="2" key="1">
    <citation type="journal article" date="2020" name="bioRxiv">
        <title>Whole genome comparisons of ergot fungi reveals the divergence and evolution of species within the genus Claviceps are the result of varying mechanisms driving genome evolution and host range expansion.</title>
        <authorList>
            <person name="Wyka S.A."/>
            <person name="Mondo S.J."/>
            <person name="Liu M."/>
            <person name="Dettman J."/>
            <person name="Nalam V."/>
            <person name="Broders K.D."/>
        </authorList>
    </citation>
    <scope>NUCLEOTIDE SEQUENCE</scope>
    <source>
        <strain evidence="2">CCC 602</strain>
    </source>
</reference>
<dbReference type="OrthoDB" id="5328813at2759"/>
<keyword evidence="3" id="KW-1185">Reference proteome</keyword>
<accession>A0A9P7SYK7</accession>
<dbReference type="EMBL" id="SRPW01001815">
    <property type="protein sequence ID" value="KAG5998910.1"/>
    <property type="molecule type" value="Genomic_DNA"/>
</dbReference>
<evidence type="ECO:0000313" key="2">
    <source>
        <dbReference type="EMBL" id="KAG5998910.1"/>
    </source>
</evidence>
<evidence type="ECO:0000313" key="3">
    <source>
        <dbReference type="Proteomes" id="UP000748025"/>
    </source>
</evidence>
<sequence>MNPPEKRRASSGHVLRTGPGHATRQNQAMSRQSVGSNDNYSTRGNYMPSLPVRAALANNSGSNNSYSSSINITARPEDAHDHDSNNAASRAEKDQETTLPPRRTGHATQSTRERDKDERIALLENEMALMREDFSQQLHELRQNETETATFWQAKHSALNQQFLRTDTELRVLKAEAHDREAERRELRQGWDTLRREVKEREDEISLLRKQVRDMKKFLSTSTRTDGQTTDEVFGEGMARLGNGLQNWVITHFRRARFVDFDKIDTTTLAELADLVPMYEDLLARGAKVHMLQSVVSRILVEMVFGIYFLGLSDEQMQHFRRMERTLCQLGLSEESVNQWRASTLAVLHRDAPQLLQDKTDTHIEKVTLRINQILDTVTADGDRSTPSTSASSRSDTRDSSLRMLVTNSVELARLLVAQKAVLRVHMPEVVPHQQVVFDPDTMEDMGGEDEDALAGREIWCVVFPGVIKYGDETGGQMQFRNVIAKAKVLCRPED</sequence>
<comment type="caution">
    <text evidence="2">The sequence shown here is derived from an EMBL/GenBank/DDBJ whole genome shotgun (WGS) entry which is preliminary data.</text>
</comment>
<organism evidence="2 3">
    <name type="scientific">Claviceps pusilla</name>
    <dbReference type="NCBI Taxonomy" id="123648"/>
    <lineage>
        <taxon>Eukaryota</taxon>
        <taxon>Fungi</taxon>
        <taxon>Dikarya</taxon>
        <taxon>Ascomycota</taxon>
        <taxon>Pezizomycotina</taxon>
        <taxon>Sordariomycetes</taxon>
        <taxon>Hypocreomycetidae</taxon>
        <taxon>Hypocreales</taxon>
        <taxon>Clavicipitaceae</taxon>
        <taxon>Claviceps</taxon>
    </lineage>
</organism>
<feature type="region of interest" description="Disordered" evidence="1">
    <location>
        <begin position="1"/>
        <end position="46"/>
    </location>
</feature>
<dbReference type="AlphaFoldDB" id="A0A9P7SYK7"/>
<dbReference type="Proteomes" id="UP000748025">
    <property type="component" value="Unassembled WGS sequence"/>
</dbReference>
<name>A0A9P7SYK7_9HYPO</name>
<protein>
    <submittedName>
        <fullName evidence="2">Uncharacterized protein</fullName>
    </submittedName>
</protein>
<proteinExistence type="predicted"/>
<gene>
    <name evidence="2" type="ORF">E4U43_002347</name>
</gene>
<evidence type="ECO:0000256" key="1">
    <source>
        <dbReference type="SAM" id="MobiDB-lite"/>
    </source>
</evidence>
<feature type="region of interest" description="Disordered" evidence="1">
    <location>
        <begin position="380"/>
        <end position="400"/>
    </location>
</feature>
<feature type="compositionally biased region" description="Low complexity" evidence="1">
    <location>
        <begin position="385"/>
        <end position="394"/>
    </location>
</feature>
<feature type="compositionally biased region" description="Basic and acidic residues" evidence="1">
    <location>
        <begin position="76"/>
        <end position="96"/>
    </location>
</feature>
<feature type="compositionally biased region" description="Polar residues" evidence="1">
    <location>
        <begin position="23"/>
        <end position="44"/>
    </location>
</feature>